<dbReference type="AlphaFoldDB" id="A0A2H0TKU7"/>
<dbReference type="PANTHER" id="PTHR33516">
    <property type="entry name" value="LEXA REPRESSOR"/>
    <property type="match status" value="1"/>
</dbReference>
<evidence type="ECO:0000313" key="2">
    <source>
        <dbReference type="EMBL" id="PIR71435.1"/>
    </source>
</evidence>
<dbReference type="Gene3D" id="1.10.10.10">
    <property type="entry name" value="Winged helix-like DNA-binding domain superfamily/Winged helix DNA-binding domain"/>
    <property type="match status" value="1"/>
</dbReference>
<dbReference type="InterPro" id="IPR006199">
    <property type="entry name" value="LexA_DNA-bd_dom"/>
</dbReference>
<dbReference type="InterPro" id="IPR036390">
    <property type="entry name" value="WH_DNA-bd_sf"/>
</dbReference>
<dbReference type="InterPro" id="IPR050077">
    <property type="entry name" value="LexA_repressor"/>
</dbReference>
<dbReference type="SUPFAM" id="SSF46785">
    <property type="entry name" value="Winged helix' DNA-binding domain"/>
    <property type="match status" value="1"/>
</dbReference>
<accession>A0A2H0TKU7</accession>
<dbReference type="GO" id="GO:0006508">
    <property type="term" value="P:proteolysis"/>
    <property type="evidence" value="ECO:0007669"/>
    <property type="project" value="InterPro"/>
</dbReference>
<name>A0A2H0TKU7_9BACT</name>
<evidence type="ECO:0000313" key="3">
    <source>
        <dbReference type="Proteomes" id="UP000228909"/>
    </source>
</evidence>
<gene>
    <name evidence="2" type="ORF">COU43_02665</name>
</gene>
<proteinExistence type="predicted"/>
<reference evidence="3" key="1">
    <citation type="submission" date="2017-09" db="EMBL/GenBank/DDBJ databases">
        <title>Depth-based differentiation of microbial function through sediment-hosted aquifers and enrichment of novel symbionts in the deep terrestrial subsurface.</title>
        <authorList>
            <person name="Probst A.J."/>
            <person name="Ladd B."/>
            <person name="Jarett J.K."/>
            <person name="Geller-Mcgrath D.E."/>
            <person name="Sieber C.M.K."/>
            <person name="Emerson J.B."/>
            <person name="Anantharaman K."/>
            <person name="Thomas B.C."/>
            <person name="Malmstrom R."/>
            <person name="Stieglmeier M."/>
            <person name="Klingl A."/>
            <person name="Woyke T."/>
            <person name="Ryan C.M."/>
            <person name="Banfield J.F."/>
        </authorList>
    </citation>
    <scope>NUCLEOTIDE SEQUENCE [LARGE SCALE GENOMIC DNA]</scope>
</reference>
<dbReference type="Pfam" id="PF01726">
    <property type="entry name" value="LexA_DNA_bind"/>
    <property type="match status" value="1"/>
</dbReference>
<protein>
    <recommendedName>
        <fullName evidence="1">LexA repressor DNA-binding domain-containing protein</fullName>
    </recommendedName>
</protein>
<comment type="caution">
    <text evidence="2">The sequence shown here is derived from an EMBL/GenBank/DDBJ whole genome shotgun (WGS) entry which is preliminary data.</text>
</comment>
<dbReference type="PANTHER" id="PTHR33516:SF2">
    <property type="entry name" value="LEXA REPRESSOR-RELATED"/>
    <property type="match status" value="1"/>
</dbReference>
<dbReference type="EMBL" id="PFCK01000075">
    <property type="protein sequence ID" value="PIR71435.1"/>
    <property type="molecule type" value="Genomic_DNA"/>
</dbReference>
<dbReference type="InterPro" id="IPR036388">
    <property type="entry name" value="WH-like_DNA-bd_sf"/>
</dbReference>
<feature type="domain" description="LexA repressor DNA-binding" evidence="1">
    <location>
        <begin position="2"/>
        <end position="56"/>
    </location>
</feature>
<dbReference type="GO" id="GO:0004252">
    <property type="term" value="F:serine-type endopeptidase activity"/>
    <property type="evidence" value="ECO:0007669"/>
    <property type="project" value="InterPro"/>
</dbReference>
<organism evidence="2 3">
    <name type="scientific">Candidatus Nealsonbacteria bacterium CG10_big_fil_rev_8_21_14_0_10_37_25</name>
    <dbReference type="NCBI Taxonomy" id="1974711"/>
    <lineage>
        <taxon>Bacteria</taxon>
        <taxon>Candidatus Nealsoniibacteriota</taxon>
    </lineage>
</organism>
<sequence length="64" mass="7705">MLTKRQKQILDYIKKYIKENGYAPSLEEIRRHFRLSSISTIHQHIETLKEKGYLKKNRKSTTVD</sequence>
<dbReference type="Proteomes" id="UP000228909">
    <property type="component" value="Unassembled WGS sequence"/>
</dbReference>
<evidence type="ECO:0000259" key="1">
    <source>
        <dbReference type="Pfam" id="PF01726"/>
    </source>
</evidence>